<gene>
    <name evidence="1" type="ORF">SAMN04487950_3971</name>
</gene>
<dbReference type="Proteomes" id="UP000199607">
    <property type="component" value="Unassembled WGS sequence"/>
</dbReference>
<name>A0A1I4I517_9EURY</name>
<organism evidence="1 2">
    <name type="scientific">Halogranum rubrum</name>
    <dbReference type="NCBI Taxonomy" id="553466"/>
    <lineage>
        <taxon>Archaea</taxon>
        <taxon>Methanobacteriati</taxon>
        <taxon>Methanobacteriota</taxon>
        <taxon>Stenosarchaea group</taxon>
        <taxon>Halobacteria</taxon>
        <taxon>Halobacteriales</taxon>
        <taxon>Haloferacaceae</taxon>
    </lineage>
</organism>
<dbReference type="AlphaFoldDB" id="A0A1I4I517"/>
<reference evidence="2" key="1">
    <citation type="submission" date="2016-10" db="EMBL/GenBank/DDBJ databases">
        <authorList>
            <person name="Varghese N."/>
            <person name="Submissions S."/>
        </authorList>
    </citation>
    <scope>NUCLEOTIDE SEQUENCE [LARGE SCALE GENOMIC DNA]</scope>
    <source>
        <strain evidence="2">CGMCC 1.7738</strain>
    </source>
</reference>
<evidence type="ECO:0008006" key="3">
    <source>
        <dbReference type="Google" id="ProtNLM"/>
    </source>
</evidence>
<dbReference type="STRING" id="553466.SAMN04487950_3971"/>
<keyword evidence="2" id="KW-1185">Reference proteome</keyword>
<dbReference type="SUPFAM" id="SSF63829">
    <property type="entry name" value="Calcium-dependent phosphotriesterase"/>
    <property type="match status" value="1"/>
</dbReference>
<accession>A0A1I4I517</accession>
<dbReference type="InterPro" id="IPR011042">
    <property type="entry name" value="6-blade_b-propeller_TolB-like"/>
</dbReference>
<proteinExistence type="predicted"/>
<dbReference type="Gene3D" id="2.120.10.30">
    <property type="entry name" value="TolB, C-terminal domain"/>
    <property type="match status" value="1"/>
</dbReference>
<evidence type="ECO:0000313" key="1">
    <source>
        <dbReference type="EMBL" id="SFL49409.1"/>
    </source>
</evidence>
<dbReference type="EMBL" id="FOTC01000007">
    <property type="protein sequence ID" value="SFL49409.1"/>
    <property type="molecule type" value="Genomic_DNA"/>
</dbReference>
<protein>
    <recommendedName>
        <fullName evidence="3">Sugar lactone lactonase YvrE</fullName>
    </recommendedName>
</protein>
<sequence length="299" mass="30855">MLGAIGVTVGSGFVGNATARRGGAVDRVLSTGSPVPENIGFDDDGNLYVGIVAGSVRRLPADRTDESGLGLDATTEVATYPGGVAGVLVSDGTLYTAVNGESGGVYAVELDSDDGPNELATLLPDGEGFVNDLYRDGDRLLATESFGGTVYEIPLDGGDPGVWVQDPLLDTSSFGANGITRIGGCVYVAVTRAGDSGRIVRVPVNDDGSAGAPRTFAEGTELFGADGLTARGRQLYAALNSQNRIVRLTPSGEVKTVVEGDPLSFPSEVVFDPTEPGRAFVCNFSQENPERAGVLRTHP</sequence>
<evidence type="ECO:0000313" key="2">
    <source>
        <dbReference type="Proteomes" id="UP000199607"/>
    </source>
</evidence>